<accession>A0A3S9A3W1</accession>
<protein>
    <submittedName>
        <fullName evidence="1">Uncharacterized protein</fullName>
    </submittedName>
</protein>
<organism evidence="1 2">
    <name type="scientific">Paenibacillus albus</name>
    <dbReference type="NCBI Taxonomy" id="2495582"/>
    <lineage>
        <taxon>Bacteria</taxon>
        <taxon>Bacillati</taxon>
        <taxon>Bacillota</taxon>
        <taxon>Bacilli</taxon>
        <taxon>Bacillales</taxon>
        <taxon>Paenibacillaceae</taxon>
        <taxon>Paenibacillus</taxon>
    </lineage>
</organism>
<keyword evidence="2" id="KW-1185">Reference proteome</keyword>
<proteinExistence type="predicted"/>
<dbReference type="AlphaFoldDB" id="A0A3S9A3W1"/>
<dbReference type="Proteomes" id="UP000272528">
    <property type="component" value="Chromosome"/>
</dbReference>
<dbReference type="KEGG" id="palb:EJC50_12695"/>
<evidence type="ECO:0000313" key="2">
    <source>
        <dbReference type="Proteomes" id="UP000272528"/>
    </source>
</evidence>
<dbReference type="RefSeq" id="WP_126015644.1">
    <property type="nucleotide sequence ID" value="NZ_CP034437.1"/>
</dbReference>
<dbReference type="EMBL" id="CP034437">
    <property type="protein sequence ID" value="AZN40413.1"/>
    <property type="molecule type" value="Genomic_DNA"/>
</dbReference>
<sequence>MTFRGLFKIIKESDPDEKAVEKMFAKFLRALQKNSSMNVNKELKRSGLSNDEQIEARNMGNEKRKIFNKCAMKFSL</sequence>
<evidence type="ECO:0000313" key="1">
    <source>
        <dbReference type="EMBL" id="AZN40413.1"/>
    </source>
</evidence>
<reference evidence="2" key="1">
    <citation type="submission" date="2018-12" db="EMBL/GenBank/DDBJ databases">
        <title>Genome sequence of Peanibacillus sp.</title>
        <authorList>
            <person name="Subramani G."/>
            <person name="Srinivasan S."/>
            <person name="Kim M.K."/>
        </authorList>
    </citation>
    <scope>NUCLEOTIDE SEQUENCE [LARGE SCALE GENOMIC DNA]</scope>
    <source>
        <strain evidence="2">18JY67-1</strain>
    </source>
</reference>
<gene>
    <name evidence="1" type="ORF">EJC50_12695</name>
</gene>
<name>A0A3S9A3W1_9BACL</name>